<comment type="caution">
    <text evidence="2">The sequence shown here is derived from an EMBL/GenBank/DDBJ whole genome shotgun (WGS) entry which is preliminary data.</text>
</comment>
<evidence type="ECO:0000313" key="2">
    <source>
        <dbReference type="EMBL" id="EFV42982.1"/>
    </source>
</evidence>
<name>E5YAH0_BILW3</name>
<gene>
    <name evidence="2" type="ORF">HMPREF0179_03191</name>
</gene>
<dbReference type="InterPro" id="IPR020825">
    <property type="entry name" value="Phe-tRNA_synthase-like_B3/B4"/>
</dbReference>
<feature type="domain" description="B3/B4 tRNA-binding" evidence="1">
    <location>
        <begin position="65"/>
        <end position="213"/>
    </location>
</feature>
<reference evidence="2 3" key="1">
    <citation type="submission" date="2010-10" db="EMBL/GenBank/DDBJ databases">
        <authorList>
            <consortium name="The Broad Institute Genome Sequencing Platform"/>
            <person name="Ward D."/>
            <person name="Earl A."/>
            <person name="Feldgarden M."/>
            <person name="Young S.K."/>
            <person name="Gargeya S."/>
            <person name="Zeng Q."/>
            <person name="Alvarado L."/>
            <person name="Berlin A."/>
            <person name="Bochicchio J."/>
            <person name="Chapman S.B."/>
            <person name="Chen Z."/>
            <person name="Freedman E."/>
            <person name="Gellesch M."/>
            <person name="Goldberg J."/>
            <person name="Griggs A."/>
            <person name="Gujja S."/>
            <person name="Heilman E."/>
            <person name="Heiman D."/>
            <person name="Howarth C."/>
            <person name="Mehta T."/>
            <person name="Neiman D."/>
            <person name="Pearson M."/>
            <person name="Roberts A."/>
            <person name="Saif S."/>
            <person name="Shea T."/>
            <person name="Shenoy N."/>
            <person name="Sisk P."/>
            <person name="Stolte C."/>
            <person name="Sykes S."/>
            <person name="White J."/>
            <person name="Yandava C."/>
            <person name="Allen-Vercoe E."/>
            <person name="Sibley C."/>
            <person name="Ambrose C.E."/>
            <person name="Strauss J."/>
            <person name="Daigneault M."/>
            <person name="Haas B."/>
            <person name="Nusbaum C."/>
            <person name="Birren B."/>
        </authorList>
    </citation>
    <scope>NUCLEOTIDE SEQUENCE [LARGE SCALE GENOMIC DNA]</scope>
    <source>
        <strain evidence="2 3">3_1_6</strain>
    </source>
</reference>
<dbReference type="HOGENOM" id="CLU_076869_2_1_7"/>
<evidence type="ECO:0000313" key="3">
    <source>
        <dbReference type="Proteomes" id="UP000006034"/>
    </source>
</evidence>
<protein>
    <recommendedName>
        <fullName evidence="1">B3/B4 tRNA-binding domain-containing protein</fullName>
    </recommendedName>
</protein>
<dbReference type="GO" id="GO:0003723">
    <property type="term" value="F:RNA binding"/>
    <property type="evidence" value="ECO:0007669"/>
    <property type="project" value="InterPro"/>
</dbReference>
<proteinExistence type="predicted"/>
<dbReference type="InterPro" id="IPR005146">
    <property type="entry name" value="B3/B4_tRNA-bd"/>
</dbReference>
<sequence length="223" mass="24419">MSALNVTIDPSIKGAWPEARLGCFIYTADVRAREDSLWTCLENEVAPYLKTMLETTPLAQIPNLAESRKAYKAFGKDPGRFRVSSESLYRRVRQGKALYQINSVVDANNLVSLETGFSLGSYDTARIGADIVFRLGKAGEVYPGIGKDDIALENMPLLADGEGAFGSPTSDSTRAMITQETRSCLTVVFSFSARSKLEEALALTVKRFGQYANPSHAESFIIE</sequence>
<dbReference type="SMART" id="SM00873">
    <property type="entry name" value="B3_4"/>
    <property type="match status" value="1"/>
</dbReference>
<dbReference type="Pfam" id="PF03483">
    <property type="entry name" value="B3_4"/>
    <property type="match status" value="1"/>
</dbReference>
<dbReference type="eggNOG" id="COG3382">
    <property type="taxonomic scope" value="Bacteria"/>
</dbReference>
<dbReference type="EMBL" id="ADCP02000001">
    <property type="protein sequence ID" value="EFV42982.1"/>
    <property type="molecule type" value="Genomic_DNA"/>
</dbReference>
<evidence type="ECO:0000259" key="1">
    <source>
        <dbReference type="SMART" id="SM00873"/>
    </source>
</evidence>
<dbReference type="SUPFAM" id="SSF56037">
    <property type="entry name" value="PheT/TilS domain"/>
    <property type="match status" value="1"/>
</dbReference>
<dbReference type="Gene3D" id="3.50.40.10">
    <property type="entry name" value="Phenylalanyl-trna Synthetase, Chain B, domain 3"/>
    <property type="match status" value="1"/>
</dbReference>
<keyword evidence="3" id="KW-1185">Reference proteome</keyword>
<dbReference type="STRING" id="563192.HMPREF0179_03191"/>
<reference evidence="2 3" key="2">
    <citation type="submission" date="2013-04" db="EMBL/GenBank/DDBJ databases">
        <title>The Genome Sequence of Bilophila wadsworthia 3_1_6.</title>
        <authorList>
            <consortium name="The Broad Institute Genomics Platform"/>
            <person name="Earl A."/>
            <person name="Ward D."/>
            <person name="Feldgarden M."/>
            <person name="Gevers D."/>
            <person name="Sibley C."/>
            <person name="Strauss J."/>
            <person name="Allen-Vercoe E."/>
            <person name="Walker B."/>
            <person name="Young S."/>
            <person name="Zeng Q."/>
            <person name="Gargeya S."/>
            <person name="Fitzgerald M."/>
            <person name="Haas B."/>
            <person name="Abouelleil A."/>
            <person name="Allen A.W."/>
            <person name="Alvarado L."/>
            <person name="Arachchi H.M."/>
            <person name="Berlin A.M."/>
            <person name="Chapman S.B."/>
            <person name="Gainer-Dewar J."/>
            <person name="Goldberg J."/>
            <person name="Griggs A."/>
            <person name="Gujja S."/>
            <person name="Hansen M."/>
            <person name="Howarth C."/>
            <person name="Imamovic A."/>
            <person name="Ireland A."/>
            <person name="Larimer J."/>
            <person name="McCowan C."/>
            <person name="Murphy C."/>
            <person name="Pearson M."/>
            <person name="Poon T.W."/>
            <person name="Priest M."/>
            <person name="Roberts A."/>
            <person name="Saif S."/>
            <person name="Shea T."/>
            <person name="Sisk P."/>
            <person name="Sykes S."/>
            <person name="Wortman J."/>
            <person name="Nusbaum C."/>
            <person name="Birren B."/>
        </authorList>
    </citation>
    <scope>NUCLEOTIDE SEQUENCE [LARGE SCALE GENOMIC DNA]</scope>
    <source>
        <strain evidence="2 3">3_1_6</strain>
    </source>
</reference>
<dbReference type="GeneID" id="78084352"/>
<organism evidence="2 3">
    <name type="scientific">Bilophila wadsworthia (strain 3_1_6)</name>
    <dbReference type="NCBI Taxonomy" id="563192"/>
    <lineage>
        <taxon>Bacteria</taxon>
        <taxon>Pseudomonadati</taxon>
        <taxon>Thermodesulfobacteriota</taxon>
        <taxon>Desulfovibrionia</taxon>
        <taxon>Desulfovibrionales</taxon>
        <taxon>Desulfovibrionaceae</taxon>
        <taxon>Bilophila</taxon>
    </lineage>
</organism>
<accession>E5YAH0</accession>
<dbReference type="Proteomes" id="UP000006034">
    <property type="component" value="Unassembled WGS sequence"/>
</dbReference>
<dbReference type="RefSeq" id="WP_005029728.1">
    <property type="nucleotide sequence ID" value="NZ_KE150238.1"/>
</dbReference>
<dbReference type="PANTHER" id="PTHR39209:SF2">
    <property type="entry name" value="CYTOPLASMIC PROTEIN"/>
    <property type="match status" value="1"/>
</dbReference>
<dbReference type="GO" id="GO:0004826">
    <property type="term" value="F:phenylalanine-tRNA ligase activity"/>
    <property type="evidence" value="ECO:0007669"/>
    <property type="project" value="InterPro"/>
</dbReference>
<dbReference type="AlphaFoldDB" id="E5YAH0"/>
<dbReference type="PANTHER" id="PTHR39209">
    <property type="match status" value="1"/>
</dbReference>
<dbReference type="OrthoDB" id="9789812at2"/>